<evidence type="ECO:0000256" key="7">
    <source>
        <dbReference type="ARBA" id="ARBA00032535"/>
    </source>
</evidence>
<evidence type="ECO:0000313" key="12">
    <source>
        <dbReference type="Proteomes" id="UP000319449"/>
    </source>
</evidence>
<dbReference type="Pfam" id="PF00571">
    <property type="entry name" value="CBS"/>
    <property type="match status" value="1"/>
</dbReference>
<dbReference type="InterPro" id="IPR038763">
    <property type="entry name" value="DHH_sf"/>
</dbReference>
<evidence type="ECO:0000256" key="3">
    <source>
        <dbReference type="ARBA" id="ARBA00012146"/>
    </source>
</evidence>
<dbReference type="Proteomes" id="UP000319449">
    <property type="component" value="Unassembled WGS sequence"/>
</dbReference>
<comment type="catalytic activity">
    <reaction evidence="8">
        <text>diphosphate + H2O = 2 phosphate + H(+)</text>
        <dbReference type="Rhea" id="RHEA:24576"/>
        <dbReference type="ChEBI" id="CHEBI:15377"/>
        <dbReference type="ChEBI" id="CHEBI:15378"/>
        <dbReference type="ChEBI" id="CHEBI:33019"/>
        <dbReference type="ChEBI" id="CHEBI:43474"/>
        <dbReference type="EC" id="3.6.1.1"/>
    </reaction>
</comment>
<accession>A0A562VGJ2</accession>
<evidence type="ECO:0000256" key="1">
    <source>
        <dbReference type="ARBA" id="ARBA00001936"/>
    </source>
</evidence>
<dbReference type="GO" id="GO:0046872">
    <property type="term" value="F:metal ion binding"/>
    <property type="evidence" value="ECO:0007669"/>
    <property type="project" value="UniProtKB-KW"/>
</dbReference>
<comment type="caution">
    <text evidence="11">The sequence shown here is derived from an EMBL/GenBank/DDBJ whole genome shotgun (WGS) entry which is preliminary data.</text>
</comment>
<dbReference type="InterPro" id="IPR046342">
    <property type="entry name" value="CBS_dom_sf"/>
</dbReference>
<sequence length="548" mass="59210">MSNRIYVIGHRNPDTDSIAAAIGYAHLKGMGTGAEVIAAMAGEPNPQTRYILDRLGVPDPLYLADVHPKVRDTLNRRPVTVGTTASAYEALELFHASGVRVLPVLDGQGRPCGVLSLLRLSEKYLVPSREQQREITTTIDALKRTLSGRLVAGGADGEAITLQLFIGAMLEESFSSRIDGFDPRQLLIMTGNRRTIQQAAIERGVRLLVVTGDLAPDDDLLAMARDNGVTVLLTPHDTATAAWLARLSTPVALFAEQKYASISTGEPLTHLRQKLLTSGEAAVLVLEEDGTLAGVATKSSLLAPLPYALILVDHNEPGQAVPGADTVEILEVIDHHKLGNSHTMAPIDFITAPVGSTCTLVACRYRESGIDPDRTIAALLLAGILSDTVILKSPTTTASDRSAVAWLEKLAGVDAGEFGREIFAASSSLKNYGSAERAVNADFKLFRHEKHAIGVGQVEVVGFDEFHEMKGELLAALGEVKRRDNLFIAGLMVTDIATETTLFLVEGHTRIAHVMEYPQLEPHLYELKNVMSRKKQMIPHLLKILGKV</sequence>
<keyword evidence="9" id="KW-0129">CBS domain</keyword>
<evidence type="ECO:0000259" key="10">
    <source>
        <dbReference type="PROSITE" id="PS51371"/>
    </source>
</evidence>
<dbReference type="OrthoDB" id="9766150at2"/>
<keyword evidence="4" id="KW-0479">Metal-binding</keyword>
<dbReference type="InterPro" id="IPR004097">
    <property type="entry name" value="DHHA2"/>
</dbReference>
<dbReference type="InterPro" id="IPR028979">
    <property type="entry name" value="Ser_kin/Pase_Hpr-like_N_sf"/>
</dbReference>
<dbReference type="NCBIfam" id="NF011445">
    <property type="entry name" value="PRK14869.2-1"/>
    <property type="match status" value="1"/>
</dbReference>
<evidence type="ECO:0000313" key="11">
    <source>
        <dbReference type="EMBL" id="TWJ17036.1"/>
    </source>
</evidence>
<dbReference type="Gene3D" id="3.40.1390.20">
    <property type="entry name" value="HprK N-terminal domain-like"/>
    <property type="match status" value="1"/>
</dbReference>
<evidence type="ECO:0000256" key="8">
    <source>
        <dbReference type="ARBA" id="ARBA00047820"/>
    </source>
</evidence>
<dbReference type="EC" id="3.6.1.1" evidence="3"/>
<evidence type="ECO:0000256" key="6">
    <source>
        <dbReference type="ARBA" id="ARBA00023211"/>
    </source>
</evidence>
<evidence type="ECO:0000256" key="4">
    <source>
        <dbReference type="ARBA" id="ARBA00022723"/>
    </source>
</evidence>
<dbReference type="NCBIfam" id="NF011443">
    <property type="entry name" value="PRK14869.1-5"/>
    <property type="match status" value="1"/>
</dbReference>
<dbReference type="SUPFAM" id="SSF75138">
    <property type="entry name" value="HprK N-terminal domain-like"/>
    <property type="match status" value="1"/>
</dbReference>
<dbReference type="RefSeq" id="WP_145024477.1">
    <property type="nucleotide sequence ID" value="NZ_VLLN01000023.1"/>
</dbReference>
<dbReference type="InterPro" id="IPR000644">
    <property type="entry name" value="CBS_dom"/>
</dbReference>
<dbReference type="GO" id="GO:0004427">
    <property type="term" value="F:inorganic diphosphate phosphatase activity"/>
    <property type="evidence" value="ECO:0007669"/>
    <property type="project" value="UniProtKB-EC"/>
</dbReference>
<evidence type="ECO:0000256" key="9">
    <source>
        <dbReference type="PROSITE-ProRule" id="PRU00703"/>
    </source>
</evidence>
<feature type="domain" description="CBS" evidence="10">
    <location>
        <begin position="74"/>
        <end position="130"/>
    </location>
</feature>
<gene>
    <name evidence="11" type="ORF">JN12_03148</name>
</gene>
<dbReference type="PANTHER" id="PTHR12112:SF22">
    <property type="entry name" value="MANGANESE-DEPENDENT INORGANIC PYROPHOSPHATASE-RELATED"/>
    <property type="match status" value="1"/>
</dbReference>
<dbReference type="Pfam" id="PF02833">
    <property type="entry name" value="DHHA2"/>
    <property type="match status" value="1"/>
</dbReference>
<dbReference type="SUPFAM" id="SSF54631">
    <property type="entry name" value="CBS-domain pair"/>
    <property type="match status" value="1"/>
</dbReference>
<dbReference type="InterPro" id="IPR001667">
    <property type="entry name" value="DDH_dom"/>
</dbReference>
<dbReference type="PROSITE" id="PS51371">
    <property type="entry name" value="CBS"/>
    <property type="match status" value="1"/>
</dbReference>
<dbReference type="EMBL" id="VLLN01000023">
    <property type="protein sequence ID" value="TWJ17036.1"/>
    <property type="molecule type" value="Genomic_DNA"/>
</dbReference>
<keyword evidence="12" id="KW-1185">Reference proteome</keyword>
<dbReference type="SMART" id="SM01131">
    <property type="entry name" value="DHHA2"/>
    <property type="match status" value="1"/>
</dbReference>
<reference evidence="11 12" key="1">
    <citation type="submission" date="2019-07" db="EMBL/GenBank/DDBJ databases">
        <title>Genomic Encyclopedia of Archaeal and Bacterial Type Strains, Phase II (KMG-II): from individual species to whole genera.</title>
        <authorList>
            <person name="Goeker M."/>
        </authorList>
    </citation>
    <scope>NUCLEOTIDE SEQUENCE [LARGE SCALE GENOMIC DNA]</scope>
    <source>
        <strain evidence="11 12">ATCC BAA-1139</strain>
    </source>
</reference>
<protein>
    <recommendedName>
        <fullName evidence="3">inorganic diphosphatase</fullName>
        <ecNumber evidence="3">3.6.1.1</ecNumber>
    </recommendedName>
    <alternativeName>
        <fullName evidence="7">Pyrophosphate phospho-hydrolase</fullName>
    </alternativeName>
</protein>
<evidence type="ECO:0000256" key="2">
    <source>
        <dbReference type="ARBA" id="ARBA00011643"/>
    </source>
</evidence>
<dbReference type="GO" id="GO:0005737">
    <property type="term" value="C:cytoplasm"/>
    <property type="evidence" value="ECO:0007669"/>
    <property type="project" value="InterPro"/>
</dbReference>
<dbReference type="FunFam" id="3.90.1640.10:FF:000001">
    <property type="entry name" value="Probable manganese-dependent inorganic pyrophosphatase"/>
    <property type="match status" value="1"/>
</dbReference>
<comment type="cofactor">
    <cofactor evidence="1">
        <name>Mn(2+)</name>
        <dbReference type="ChEBI" id="CHEBI:29035"/>
    </cofactor>
</comment>
<dbReference type="PANTHER" id="PTHR12112">
    <property type="entry name" value="BNIP - RELATED"/>
    <property type="match status" value="1"/>
</dbReference>
<keyword evidence="5" id="KW-0378">Hydrolase</keyword>
<dbReference type="AlphaFoldDB" id="A0A562VGJ2"/>
<comment type="subunit">
    <text evidence="2">Homohexamer.</text>
</comment>
<dbReference type="InterPro" id="IPR038222">
    <property type="entry name" value="DHHA2_dom_sf"/>
</dbReference>
<dbReference type="Pfam" id="PF01368">
    <property type="entry name" value="DHH"/>
    <property type="match status" value="1"/>
</dbReference>
<dbReference type="SUPFAM" id="SSF64182">
    <property type="entry name" value="DHH phosphoesterases"/>
    <property type="match status" value="1"/>
</dbReference>
<proteinExistence type="predicted"/>
<dbReference type="Gene3D" id="3.10.310.20">
    <property type="entry name" value="DHHA2 domain"/>
    <property type="match status" value="1"/>
</dbReference>
<name>A0A562VGJ2_9BACT</name>
<dbReference type="Gene3D" id="3.90.1640.10">
    <property type="entry name" value="inorganic pyrophosphatase (n-terminal core)"/>
    <property type="match status" value="2"/>
</dbReference>
<dbReference type="InterPro" id="IPR010766">
    <property type="entry name" value="DRTGG"/>
</dbReference>
<evidence type="ECO:0000256" key="5">
    <source>
        <dbReference type="ARBA" id="ARBA00022801"/>
    </source>
</evidence>
<dbReference type="Pfam" id="PF07085">
    <property type="entry name" value="DRTGG"/>
    <property type="match status" value="1"/>
</dbReference>
<keyword evidence="6" id="KW-0464">Manganese</keyword>
<organism evidence="11 12">
    <name type="scientific">Geobacter argillaceus</name>
    <dbReference type="NCBI Taxonomy" id="345631"/>
    <lineage>
        <taxon>Bacteria</taxon>
        <taxon>Pseudomonadati</taxon>
        <taxon>Thermodesulfobacteriota</taxon>
        <taxon>Desulfuromonadia</taxon>
        <taxon>Geobacterales</taxon>
        <taxon>Geobacteraceae</taxon>
        <taxon>Geobacter</taxon>
    </lineage>
</organism>